<keyword evidence="10" id="KW-1015">Disulfide bond</keyword>
<evidence type="ECO:0000313" key="14">
    <source>
        <dbReference type="Ensembl" id="ENSSFOP00015020756.1"/>
    </source>
</evidence>
<keyword evidence="4" id="KW-0217">Developmental protein</keyword>
<dbReference type="Ensembl" id="ENSSFOT00015020989.2">
    <property type="protein sequence ID" value="ENSSFOP00015020756.1"/>
    <property type="gene ID" value="ENSSFOG00015013360.2"/>
</dbReference>
<dbReference type="InterPro" id="IPR058704">
    <property type="entry name" value="BGLAP-like_C"/>
</dbReference>
<dbReference type="GO" id="GO:0001503">
    <property type="term" value="P:ossification"/>
    <property type="evidence" value="ECO:0007669"/>
    <property type="project" value="UniProtKB-KW"/>
</dbReference>
<dbReference type="Proteomes" id="UP000694397">
    <property type="component" value="Chromosome 3"/>
</dbReference>
<evidence type="ECO:0000256" key="2">
    <source>
        <dbReference type="ARBA" id="ARBA00008850"/>
    </source>
</evidence>
<evidence type="ECO:0000256" key="3">
    <source>
        <dbReference type="ARBA" id="ARBA00017145"/>
    </source>
</evidence>
<comment type="subcellular location">
    <subcellularLocation>
        <location evidence="1">Secreted</location>
    </subcellularLocation>
</comment>
<gene>
    <name evidence="14" type="primary">mgp</name>
</gene>
<protein>
    <recommendedName>
        <fullName evidence="3">Matrix Gla protein</fullName>
    </recommendedName>
</protein>
<name>A0A8C9RQT0_SCLFO</name>
<keyword evidence="8" id="KW-0221">Differentiation</keyword>
<reference evidence="14" key="3">
    <citation type="submission" date="2025-09" db="UniProtKB">
        <authorList>
            <consortium name="Ensembl"/>
        </authorList>
    </citation>
    <scope>IDENTIFICATION</scope>
</reference>
<evidence type="ECO:0000259" key="13">
    <source>
        <dbReference type="PROSITE" id="PS50998"/>
    </source>
</evidence>
<keyword evidence="11" id="KW-0891">Chondrogenesis</keyword>
<dbReference type="GO" id="GO:0051216">
    <property type="term" value="P:cartilage development"/>
    <property type="evidence" value="ECO:0007669"/>
    <property type="project" value="UniProtKB-KW"/>
</dbReference>
<keyword evidence="6" id="KW-0964">Secreted</keyword>
<evidence type="ECO:0000256" key="9">
    <source>
        <dbReference type="ARBA" id="ARBA00022855"/>
    </source>
</evidence>
<reference evidence="14 15" key="1">
    <citation type="submission" date="2019-04" db="EMBL/GenBank/DDBJ databases">
        <authorList>
            <consortium name="Wellcome Sanger Institute Data Sharing"/>
        </authorList>
    </citation>
    <scope>NUCLEOTIDE SEQUENCE [LARGE SCALE GENOMIC DNA]</scope>
</reference>
<keyword evidence="12" id="KW-0732">Signal</keyword>
<keyword evidence="7" id="KW-0597">Phosphoprotein</keyword>
<dbReference type="InterPro" id="IPR027118">
    <property type="entry name" value="MGP"/>
</dbReference>
<dbReference type="GO" id="GO:0031012">
    <property type="term" value="C:extracellular matrix"/>
    <property type="evidence" value="ECO:0007669"/>
    <property type="project" value="InterPro"/>
</dbReference>
<keyword evidence="15" id="KW-1185">Reference proteome</keyword>
<dbReference type="AlphaFoldDB" id="A0A8C9RQT0"/>
<comment type="similarity">
    <text evidence="2">Belongs to the osteocalcin/matrix Gla protein family.</text>
</comment>
<evidence type="ECO:0000256" key="5">
    <source>
        <dbReference type="ARBA" id="ARBA00022479"/>
    </source>
</evidence>
<evidence type="ECO:0000256" key="12">
    <source>
        <dbReference type="SAM" id="SignalP"/>
    </source>
</evidence>
<reference evidence="14" key="2">
    <citation type="submission" date="2025-08" db="UniProtKB">
        <authorList>
            <consortium name="Ensembl"/>
        </authorList>
    </citation>
    <scope>IDENTIFICATION</scope>
</reference>
<evidence type="ECO:0000256" key="10">
    <source>
        <dbReference type="ARBA" id="ARBA00023157"/>
    </source>
</evidence>
<dbReference type="GO" id="GO:0030154">
    <property type="term" value="P:cell differentiation"/>
    <property type="evidence" value="ECO:0007669"/>
    <property type="project" value="UniProtKB-KW"/>
</dbReference>
<accession>A0A8C9RQT0</accession>
<dbReference type="PANTHER" id="PTHR10109:SF0">
    <property type="entry name" value="MATRIX GLA PROTEIN"/>
    <property type="match status" value="1"/>
</dbReference>
<dbReference type="SMART" id="SM00069">
    <property type="entry name" value="GLA"/>
    <property type="match status" value="1"/>
</dbReference>
<keyword evidence="5" id="KW-0301">Gamma-carboxyglutamic acid</keyword>
<dbReference type="GO" id="GO:0005509">
    <property type="term" value="F:calcium ion binding"/>
    <property type="evidence" value="ECO:0007669"/>
    <property type="project" value="InterPro"/>
</dbReference>
<evidence type="ECO:0000256" key="7">
    <source>
        <dbReference type="ARBA" id="ARBA00022553"/>
    </source>
</evidence>
<organism evidence="14 15">
    <name type="scientific">Scleropages formosus</name>
    <name type="common">Asian bonytongue</name>
    <name type="synonym">Osteoglossum formosum</name>
    <dbReference type="NCBI Taxonomy" id="113540"/>
    <lineage>
        <taxon>Eukaryota</taxon>
        <taxon>Metazoa</taxon>
        <taxon>Chordata</taxon>
        <taxon>Craniata</taxon>
        <taxon>Vertebrata</taxon>
        <taxon>Euteleostomi</taxon>
        <taxon>Actinopterygii</taxon>
        <taxon>Neopterygii</taxon>
        <taxon>Teleostei</taxon>
        <taxon>Osteoglossocephala</taxon>
        <taxon>Osteoglossomorpha</taxon>
        <taxon>Osteoglossiformes</taxon>
        <taxon>Osteoglossidae</taxon>
        <taxon>Scleropages</taxon>
    </lineage>
</organism>
<dbReference type="GeneTree" id="ENSGT00390000003753"/>
<dbReference type="OrthoDB" id="8958520at2759"/>
<feature type="domain" description="Gla" evidence="13">
    <location>
        <begin position="57"/>
        <end position="103"/>
    </location>
</feature>
<evidence type="ECO:0000256" key="4">
    <source>
        <dbReference type="ARBA" id="ARBA00022473"/>
    </source>
</evidence>
<sequence>MSQCCADRMKTLLQCVALYVLLALCLCYDSHESQESFEDLFLNGRRASSFFHPRRGSTYNSYNYRRLVKSPAERRAETCEDFSPCRFYAGRYGYQLAYQRYFAARRPWDRKY</sequence>
<evidence type="ECO:0000256" key="6">
    <source>
        <dbReference type="ARBA" id="ARBA00022525"/>
    </source>
</evidence>
<dbReference type="Pfam" id="PF25890">
    <property type="entry name" value="BGLAP_C"/>
    <property type="match status" value="1"/>
</dbReference>
<proteinExistence type="inferred from homology"/>
<dbReference type="SUPFAM" id="SSF57630">
    <property type="entry name" value="GLA-domain"/>
    <property type="match status" value="1"/>
</dbReference>
<feature type="chain" id="PRO_5034445858" description="Matrix Gla protein" evidence="12">
    <location>
        <begin position="28"/>
        <end position="112"/>
    </location>
</feature>
<keyword evidence="9" id="KW-0892">Osteogenesis</keyword>
<evidence type="ECO:0000256" key="11">
    <source>
        <dbReference type="ARBA" id="ARBA00023188"/>
    </source>
</evidence>
<evidence type="ECO:0000256" key="8">
    <source>
        <dbReference type="ARBA" id="ARBA00022782"/>
    </source>
</evidence>
<dbReference type="PANTHER" id="PTHR10109">
    <property type="entry name" value="MATRIX GLA PROTEIN"/>
    <property type="match status" value="1"/>
</dbReference>
<dbReference type="InterPro" id="IPR000294">
    <property type="entry name" value="GLA_domain"/>
</dbReference>
<feature type="signal peptide" evidence="12">
    <location>
        <begin position="1"/>
        <end position="27"/>
    </location>
</feature>
<dbReference type="PROSITE" id="PS50998">
    <property type="entry name" value="GLA_2"/>
    <property type="match status" value="1"/>
</dbReference>
<evidence type="ECO:0000256" key="1">
    <source>
        <dbReference type="ARBA" id="ARBA00004613"/>
    </source>
</evidence>
<evidence type="ECO:0000313" key="15">
    <source>
        <dbReference type="Proteomes" id="UP000694397"/>
    </source>
</evidence>
<dbReference type="GO" id="GO:0005576">
    <property type="term" value="C:extracellular region"/>
    <property type="evidence" value="ECO:0007669"/>
    <property type="project" value="UniProtKB-SubCell"/>
</dbReference>
<dbReference type="InterPro" id="IPR035972">
    <property type="entry name" value="GLA-like_dom_SF"/>
</dbReference>